<evidence type="ECO:0000256" key="1">
    <source>
        <dbReference type="ARBA" id="ARBA00022475"/>
    </source>
</evidence>
<keyword evidence="8" id="KW-1185">Reference proteome</keyword>
<sequence>MKEIKAGAIFIADAHDNANKKGFLNFLKALENGTIAMPPQLFVMGDMFDYLSITAYSQEFYKEHIKLLNSLGKRTQIYYFEGNHDFNLAQIFPNLEVFDIYHQPQIFTTKFGEKISLAHGDIFLKPLDTLFLRLLRSRAFLLIMDKIDRAFSYKITKNILKKQANKRLDYKIIDFEFVIGAKIHNYQTPKIIEGHYHQGVNLAFDKQIYINLPCFASEQRYFVVEYTNEMKFQILRSPNV</sequence>
<dbReference type="InterPro" id="IPR029052">
    <property type="entry name" value="Metallo-depent_PP-like"/>
</dbReference>
<name>A0A076FEE0_9BACT</name>
<evidence type="ECO:0000256" key="2">
    <source>
        <dbReference type="ARBA" id="ARBA00022519"/>
    </source>
</evidence>
<keyword evidence="2" id="KW-0997">Cell inner membrane</keyword>
<dbReference type="SUPFAM" id="SSF56300">
    <property type="entry name" value="Metallo-dependent phosphatases"/>
    <property type="match status" value="1"/>
</dbReference>
<feature type="domain" description="Calcineurin-like phosphoesterase" evidence="6">
    <location>
        <begin position="9"/>
        <end position="128"/>
    </location>
</feature>
<dbReference type="OrthoDB" id="270739at2"/>
<dbReference type="STRING" id="1244531.CIG2463D_0348"/>
<proteinExistence type="predicted"/>
<dbReference type="GO" id="GO:0016020">
    <property type="term" value="C:membrane"/>
    <property type="evidence" value="ECO:0007669"/>
    <property type="project" value="GOC"/>
</dbReference>
<dbReference type="PANTHER" id="PTHR34990">
    <property type="entry name" value="UDP-2,3-DIACYLGLUCOSAMINE HYDROLASE-RELATED"/>
    <property type="match status" value="1"/>
</dbReference>
<dbReference type="Pfam" id="PF00149">
    <property type="entry name" value="Metallophos"/>
    <property type="match status" value="1"/>
</dbReference>
<evidence type="ECO:0000256" key="3">
    <source>
        <dbReference type="ARBA" id="ARBA00022723"/>
    </source>
</evidence>
<evidence type="ECO:0000259" key="6">
    <source>
        <dbReference type="Pfam" id="PF00149"/>
    </source>
</evidence>
<dbReference type="EMBL" id="CP009043">
    <property type="protein sequence ID" value="AII14214.1"/>
    <property type="molecule type" value="Genomic_DNA"/>
</dbReference>
<dbReference type="GO" id="GO:0046872">
    <property type="term" value="F:metal ion binding"/>
    <property type="evidence" value="ECO:0007669"/>
    <property type="project" value="UniProtKB-KW"/>
</dbReference>
<protein>
    <submittedName>
        <fullName evidence="7">UDP-2,3-diacylglucosamine hydrolase</fullName>
        <ecNumber evidence="7">3.6.1.54</ecNumber>
    </submittedName>
</protein>
<accession>A0A076FEE0</accession>
<keyword evidence="5" id="KW-0464">Manganese</keyword>
<dbReference type="InterPro" id="IPR043461">
    <property type="entry name" value="LpxH-like"/>
</dbReference>
<organism evidence="7 8">
    <name type="scientific">Campylobacter iguaniorum</name>
    <dbReference type="NCBI Taxonomy" id="1244531"/>
    <lineage>
        <taxon>Bacteria</taxon>
        <taxon>Pseudomonadati</taxon>
        <taxon>Campylobacterota</taxon>
        <taxon>Epsilonproteobacteria</taxon>
        <taxon>Campylobacterales</taxon>
        <taxon>Campylobacteraceae</taxon>
        <taxon>Campylobacter</taxon>
    </lineage>
</organism>
<gene>
    <name evidence="7" type="primary">lpxH</name>
    <name evidence="7" type="ORF">CIG1485E_0343</name>
</gene>
<dbReference type="InterPro" id="IPR004843">
    <property type="entry name" value="Calcineurin-like_PHP"/>
</dbReference>
<dbReference type="AlphaFoldDB" id="A0A076FEE0"/>
<evidence type="ECO:0000313" key="8">
    <source>
        <dbReference type="Proteomes" id="UP000028486"/>
    </source>
</evidence>
<evidence type="ECO:0000313" key="7">
    <source>
        <dbReference type="EMBL" id="AII14214.1"/>
    </source>
</evidence>
<keyword evidence="4" id="KW-0472">Membrane</keyword>
<dbReference type="PANTHER" id="PTHR34990:SF2">
    <property type="entry name" value="BLL8164 PROTEIN"/>
    <property type="match status" value="1"/>
</dbReference>
<keyword evidence="7" id="KW-0378">Hydrolase</keyword>
<evidence type="ECO:0000256" key="5">
    <source>
        <dbReference type="ARBA" id="ARBA00023211"/>
    </source>
</evidence>
<reference evidence="8" key="1">
    <citation type="journal article" date="2014" name="Genome Announc.">
        <title>Complete Genome Sequence of Campylobacter iguaniorum Strain 1485ET, Isolated from a Bearded Dragon (Pogona vitticeps).</title>
        <authorList>
            <person name="Gilbert M.J."/>
            <person name="Miller W.G."/>
            <person name="Yee E."/>
            <person name="Kik M."/>
            <person name="Wagenaar J.A."/>
            <person name="Duim B."/>
        </authorList>
    </citation>
    <scope>NUCLEOTIDE SEQUENCE [LARGE SCALE GENOMIC DNA]</scope>
    <source>
        <strain evidence="8">1485E</strain>
    </source>
</reference>
<dbReference type="EC" id="3.6.1.54" evidence="7"/>
<keyword evidence="3" id="KW-0479">Metal-binding</keyword>
<dbReference type="Gene3D" id="3.60.21.10">
    <property type="match status" value="1"/>
</dbReference>
<keyword evidence="1" id="KW-1003">Cell membrane</keyword>
<dbReference type="KEGG" id="caj:CIG1485E_0343"/>
<dbReference type="eggNOG" id="COG2908">
    <property type="taxonomic scope" value="Bacteria"/>
</dbReference>
<dbReference type="Proteomes" id="UP000028486">
    <property type="component" value="Chromosome"/>
</dbReference>
<dbReference type="GO" id="GO:0009245">
    <property type="term" value="P:lipid A biosynthetic process"/>
    <property type="evidence" value="ECO:0007669"/>
    <property type="project" value="TreeGrafter"/>
</dbReference>
<evidence type="ECO:0000256" key="4">
    <source>
        <dbReference type="ARBA" id="ARBA00023136"/>
    </source>
</evidence>
<dbReference type="GO" id="GO:0008758">
    <property type="term" value="F:UDP-2,3-diacylglucosamine hydrolase activity"/>
    <property type="evidence" value="ECO:0007669"/>
    <property type="project" value="TreeGrafter"/>
</dbReference>
<dbReference type="RefSeq" id="WP_038453040.1">
    <property type="nucleotide sequence ID" value="NZ_CP009043.1"/>
</dbReference>
<dbReference type="HOGENOM" id="CLU_080125_0_0_7"/>